<evidence type="ECO:0000256" key="1">
    <source>
        <dbReference type="ARBA" id="ARBA00004123"/>
    </source>
</evidence>
<dbReference type="Proteomes" id="UP000664940">
    <property type="component" value="Unassembled WGS sequence"/>
</dbReference>
<dbReference type="AlphaFoldDB" id="A0A834B286"/>
<evidence type="ECO:0000256" key="3">
    <source>
        <dbReference type="SAM" id="MobiDB-lite"/>
    </source>
</evidence>
<accession>A0A834B286</accession>
<dbReference type="GO" id="GO:0008143">
    <property type="term" value="F:poly(A) binding"/>
    <property type="evidence" value="ECO:0007669"/>
    <property type="project" value="TreeGrafter"/>
</dbReference>
<dbReference type="GO" id="GO:0034046">
    <property type="term" value="F:poly(G) binding"/>
    <property type="evidence" value="ECO:0007669"/>
    <property type="project" value="TreeGrafter"/>
</dbReference>
<evidence type="ECO:0000313" key="4">
    <source>
        <dbReference type="EMBL" id="KAF6124758.1"/>
    </source>
</evidence>
<protein>
    <submittedName>
        <fullName evidence="4">Uncharacterized protein</fullName>
    </submittedName>
</protein>
<dbReference type="EMBL" id="JABVXQ010000002">
    <property type="protein sequence ID" value="KAF6124758.1"/>
    <property type="molecule type" value="Genomic_DNA"/>
</dbReference>
<dbReference type="GO" id="GO:0005654">
    <property type="term" value="C:nucleoplasm"/>
    <property type="evidence" value="ECO:0007669"/>
    <property type="project" value="TreeGrafter"/>
</dbReference>
<name>A0A834B286_9CHIR</name>
<dbReference type="PANTHER" id="PTHR48033">
    <property type="entry name" value="RNA-BINDING (RRM/RBD/RNP MOTIFS) FAMILY PROTEIN"/>
    <property type="match status" value="1"/>
</dbReference>
<dbReference type="GO" id="GO:0010468">
    <property type="term" value="P:regulation of gene expression"/>
    <property type="evidence" value="ECO:0007669"/>
    <property type="project" value="TreeGrafter"/>
</dbReference>
<dbReference type="PANTHER" id="PTHR48033:SF2">
    <property type="entry name" value="HETEROGENEOUS NUCLEAR RIBONUCLEOPROTEIN D-LIKE"/>
    <property type="match status" value="1"/>
</dbReference>
<evidence type="ECO:0000313" key="5">
    <source>
        <dbReference type="Proteomes" id="UP000664940"/>
    </source>
</evidence>
<feature type="compositionally biased region" description="Polar residues" evidence="3">
    <location>
        <begin position="136"/>
        <end position="151"/>
    </location>
</feature>
<sequence length="151" mass="17298">MDTKTNEKSSFCVITSTDEEPLKKLLESRYHQIGSGKCEIKVTQPRDVYRQQKQQKEEEVLQVKGKVVLGVVAKVRAKTETKALVTIYDQGYGYYSSAYGGNQNYSGYNYTEYNYGNYGYGQRYADYSGQERTDSKLSQGNGNHQNNYQPY</sequence>
<gene>
    <name evidence="4" type="ORF">HJG60_006329</name>
</gene>
<comment type="subcellular location">
    <subcellularLocation>
        <location evidence="1">Nucleus</location>
    </subcellularLocation>
</comment>
<organism evidence="4 5">
    <name type="scientific">Phyllostomus discolor</name>
    <name type="common">pale spear-nosed bat</name>
    <dbReference type="NCBI Taxonomy" id="89673"/>
    <lineage>
        <taxon>Eukaryota</taxon>
        <taxon>Metazoa</taxon>
        <taxon>Chordata</taxon>
        <taxon>Craniata</taxon>
        <taxon>Vertebrata</taxon>
        <taxon>Euteleostomi</taxon>
        <taxon>Mammalia</taxon>
        <taxon>Eutheria</taxon>
        <taxon>Laurasiatheria</taxon>
        <taxon>Chiroptera</taxon>
        <taxon>Yangochiroptera</taxon>
        <taxon>Phyllostomidae</taxon>
        <taxon>Phyllostominae</taxon>
        <taxon>Phyllostomus</taxon>
    </lineage>
</organism>
<comment type="caution">
    <text evidence="4">The sequence shown here is derived from an EMBL/GenBank/DDBJ whole genome shotgun (WGS) entry which is preliminary data.</text>
</comment>
<feature type="region of interest" description="Disordered" evidence="3">
    <location>
        <begin position="129"/>
        <end position="151"/>
    </location>
</feature>
<reference evidence="4 5" key="1">
    <citation type="journal article" date="2020" name="Nature">
        <title>Six reference-quality genomes reveal evolution of bat adaptations.</title>
        <authorList>
            <person name="Jebb D."/>
            <person name="Huang Z."/>
            <person name="Pippel M."/>
            <person name="Hughes G.M."/>
            <person name="Lavrichenko K."/>
            <person name="Devanna P."/>
            <person name="Winkler S."/>
            <person name="Jermiin L.S."/>
            <person name="Skirmuntt E.C."/>
            <person name="Katzourakis A."/>
            <person name="Burkitt-Gray L."/>
            <person name="Ray D.A."/>
            <person name="Sullivan K.A.M."/>
            <person name="Roscito J.G."/>
            <person name="Kirilenko B.M."/>
            <person name="Davalos L.M."/>
            <person name="Corthals A.P."/>
            <person name="Power M.L."/>
            <person name="Jones G."/>
            <person name="Ransome R.D."/>
            <person name="Dechmann D.K.N."/>
            <person name="Locatelli A.G."/>
            <person name="Puechmaille S.J."/>
            <person name="Fedrigo O."/>
            <person name="Jarvis E.D."/>
            <person name="Hiller M."/>
            <person name="Vernes S.C."/>
            <person name="Myers E.W."/>
            <person name="Teeling E.C."/>
        </authorList>
    </citation>
    <scope>NUCLEOTIDE SEQUENCE [LARGE SCALE GENOMIC DNA]</scope>
    <source>
        <strain evidence="4">Bat1K_MPI-CBG_1</strain>
    </source>
</reference>
<keyword evidence="2" id="KW-0539">Nucleus</keyword>
<proteinExistence type="predicted"/>
<dbReference type="GO" id="GO:0000785">
    <property type="term" value="C:chromatin"/>
    <property type="evidence" value="ECO:0007669"/>
    <property type="project" value="TreeGrafter"/>
</dbReference>
<evidence type="ECO:0000256" key="2">
    <source>
        <dbReference type="ARBA" id="ARBA00023242"/>
    </source>
</evidence>